<accession>A0A381Y6S2</accession>
<gene>
    <name evidence="7" type="ORF">METZ01_LOCUS125037</name>
</gene>
<dbReference type="PANTHER" id="PTHR22911:SF6">
    <property type="entry name" value="SOLUTE CARRIER FAMILY 35 MEMBER G1"/>
    <property type="match status" value="1"/>
</dbReference>
<evidence type="ECO:0000313" key="7">
    <source>
        <dbReference type="EMBL" id="SVA72183.1"/>
    </source>
</evidence>
<organism evidence="7">
    <name type="scientific">marine metagenome</name>
    <dbReference type="NCBI Taxonomy" id="408172"/>
    <lineage>
        <taxon>unclassified sequences</taxon>
        <taxon>metagenomes</taxon>
        <taxon>ecological metagenomes</taxon>
    </lineage>
</organism>
<proteinExistence type="predicted"/>
<evidence type="ECO:0000259" key="6">
    <source>
        <dbReference type="Pfam" id="PF00892"/>
    </source>
</evidence>
<reference evidence="7" key="1">
    <citation type="submission" date="2018-05" db="EMBL/GenBank/DDBJ databases">
        <authorList>
            <person name="Lanie J.A."/>
            <person name="Ng W.-L."/>
            <person name="Kazmierczak K.M."/>
            <person name="Andrzejewski T.M."/>
            <person name="Davidsen T.M."/>
            <person name="Wayne K.J."/>
            <person name="Tettelin H."/>
            <person name="Glass J.I."/>
            <person name="Rusch D."/>
            <person name="Podicherti R."/>
            <person name="Tsui H.-C.T."/>
            <person name="Winkler M.E."/>
        </authorList>
    </citation>
    <scope>NUCLEOTIDE SEQUENCE</scope>
</reference>
<keyword evidence="2 5" id="KW-0812">Transmembrane</keyword>
<feature type="transmembrane region" description="Helical" evidence="5">
    <location>
        <begin position="96"/>
        <end position="114"/>
    </location>
</feature>
<feature type="transmembrane region" description="Helical" evidence="5">
    <location>
        <begin position="236"/>
        <end position="253"/>
    </location>
</feature>
<dbReference type="Pfam" id="PF00892">
    <property type="entry name" value="EamA"/>
    <property type="match status" value="2"/>
</dbReference>
<keyword evidence="4 5" id="KW-0472">Membrane</keyword>
<evidence type="ECO:0000256" key="1">
    <source>
        <dbReference type="ARBA" id="ARBA00004141"/>
    </source>
</evidence>
<feature type="transmembrane region" description="Helical" evidence="5">
    <location>
        <begin position="203"/>
        <end position="224"/>
    </location>
</feature>
<dbReference type="GO" id="GO:0016020">
    <property type="term" value="C:membrane"/>
    <property type="evidence" value="ECO:0007669"/>
    <property type="project" value="UniProtKB-SubCell"/>
</dbReference>
<comment type="subcellular location">
    <subcellularLocation>
        <location evidence="1">Membrane</location>
        <topology evidence="1">Multi-pass membrane protein</topology>
    </subcellularLocation>
</comment>
<dbReference type="EMBL" id="UINC01017418">
    <property type="protein sequence ID" value="SVA72183.1"/>
    <property type="molecule type" value="Genomic_DNA"/>
</dbReference>
<feature type="transmembrane region" description="Helical" evidence="5">
    <location>
        <begin position="38"/>
        <end position="58"/>
    </location>
</feature>
<evidence type="ECO:0000256" key="4">
    <source>
        <dbReference type="ARBA" id="ARBA00023136"/>
    </source>
</evidence>
<feature type="domain" description="EamA" evidence="6">
    <location>
        <begin position="6"/>
        <end position="137"/>
    </location>
</feature>
<feature type="transmembrane region" description="Helical" evidence="5">
    <location>
        <begin position="177"/>
        <end position="197"/>
    </location>
</feature>
<evidence type="ECO:0000256" key="5">
    <source>
        <dbReference type="SAM" id="Phobius"/>
    </source>
</evidence>
<dbReference type="AlphaFoldDB" id="A0A381Y6S2"/>
<dbReference type="PANTHER" id="PTHR22911">
    <property type="entry name" value="ACYL-MALONYL CONDENSING ENZYME-RELATED"/>
    <property type="match status" value="1"/>
</dbReference>
<feature type="transmembrane region" description="Helical" evidence="5">
    <location>
        <begin position="259"/>
        <end position="277"/>
    </location>
</feature>
<dbReference type="SUPFAM" id="SSF103481">
    <property type="entry name" value="Multidrug resistance efflux transporter EmrE"/>
    <property type="match status" value="2"/>
</dbReference>
<feature type="transmembrane region" description="Helical" evidence="5">
    <location>
        <begin position="70"/>
        <end position="90"/>
    </location>
</feature>
<evidence type="ECO:0000256" key="2">
    <source>
        <dbReference type="ARBA" id="ARBA00022692"/>
    </source>
</evidence>
<feature type="domain" description="EamA" evidence="6">
    <location>
        <begin position="146"/>
        <end position="276"/>
    </location>
</feature>
<dbReference type="InterPro" id="IPR037185">
    <property type="entry name" value="EmrE-like"/>
</dbReference>
<evidence type="ECO:0000256" key="3">
    <source>
        <dbReference type="ARBA" id="ARBA00022989"/>
    </source>
</evidence>
<keyword evidence="3 5" id="KW-1133">Transmembrane helix</keyword>
<name>A0A381Y6S2_9ZZZZ</name>
<sequence>MNKKLLAILLFVTATFFGSLMGVFMRLAQSDINVFTASFLRFGIGFVIILPYLFYSKFNVYKTNNIKLHFIRGIINVPTMYVGFAALMFIPLEQIQALHFIVPLIVTFLAVFFFKEKIRFVRITALIIGLLGMLVMLRPGMIEMNIGVYMVLFTSIVWSFIIIITKFLSKNDSPITILTYQYSLVTFFSFFIVIFFWETPSSIIFLYTFLAALSGTILHIALIYSYKLVDLTLTQPFTFLSLIWASLFGYNVFGEEPDIFTWLGAIIIFSGVLIIFYRESYLKKDISKESLPMKS</sequence>
<feature type="transmembrane region" description="Helical" evidence="5">
    <location>
        <begin position="121"/>
        <end position="140"/>
    </location>
</feature>
<feature type="transmembrane region" description="Helical" evidence="5">
    <location>
        <begin position="146"/>
        <end position="165"/>
    </location>
</feature>
<dbReference type="InterPro" id="IPR000620">
    <property type="entry name" value="EamA_dom"/>
</dbReference>
<protein>
    <recommendedName>
        <fullName evidence="6">EamA domain-containing protein</fullName>
    </recommendedName>
</protein>